<dbReference type="Proteomes" id="UP000001600">
    <property type="component" value="Chromosome 2"/>
</dbReference>
<dbReference type="KEGG" id="ara:Arad_9041"/>
<evidence type="ECO:0000313" key="2">
    <source>
        <dbReference type="Proteomes" id="UP000001600"/>
    </source>
</evidence>
<gene>
    <name evidence="1" type="ordered locus">Arad_9041</name>
</gene>
<dbReference type="HOGENOM" id="CLU_2949937_0_0_5"/>
<reference evidence="1 2" key="1">
    <citation type="journal article" date="2009" name="J. Bacteriol.">
        <title>Genome sequences of three Agrobacterium biovars help elucidate the evolution of multichromosome genomes in bacteria.</title>
        <authorList>
            <person name="Slater S.C."/>
            <person name="Goldman B.S."/>
            <person name="Goodner B."/>
            <person name="Setubal J.C."/>
            <person name="Farrand S.K."/>
            <person name="Nester E.W."/>
            <person name="Burr T.J."/>
            <person name="Banta L."/>
            <person name="Dickerman A.W."/>
            <person name="Paulsen I."/>
            <person name="Otten L."/>
            <person name="Suen G."/>
            <person name="Welch R."/>
            <person name="Almeida N.F."/>
            <person name="Arnold F."/>
            <person name="Burton O.T."/>
            <person name="Du Z."/>
            <person name="Ewing A."/>
            <person name="Godsy E."/>
            <person name="Heisel S."/>
            <person name="Houmiel K.L."/>
            <person name="Jhaveri J."/>
            <person name="Lu J."/>
            <person name="Miller N.M."/>
            <person name="Norton S."/>
            <person name="Chen Q."/>
            <person name="Phoolcharoen W."/>
            <person name="Ohlin V."/>
            <person name="Ondrusek D."/>
            <person name="Pride N."/>
            <person name="Stricklin S.L."/>
            <person name="Sun J."/>
            <person name="Wheeler C."/>
            <person name="Wilson L."/>
            <person name="Zhu H."/>
            <person name="Wood D.W."/>
        </authorList>
    </citation>
    <scope>NUCLEOTIDE SEQUENCE [LARGE SCALE GENOMIC DNA]</scope>
    <source>
        <strain evidence="2">K84 / ATCC BAA-868</strain>
    </source>
</reference>
<dbReference type="AlphaFoldDB" id="B9JJS7"/>
<organism evidence="1 2">
    <name type="scientific">Rhizobium rhizogenes (strain K84 / ATCC BAA-868)</name>
    <name type="common">Agrobacterium radiobacter</name>
    <dbReference type="NCBI Taxonomy" id="311403"/>
    <lineage>
        <taxon>Bacteria</taxon>
        <taxon>Pseudomonadati</taxon>
        <taxon>Pseudomonadota</taxon>
        <taxon>Alphaproteobacteria</taxon>
        <taxon>Hyphomicrobiales</taxon>
        <taxon>Rhizobiaceae</taxon>
        <taxon>Rhizobium/Agrobacterium group</taxon>
        <taxon>Rhizobium</taxon>
    </lineage>
</organism>
<accession>B9JJS7</accession>
<sequence length="59" mass="6932">MRNLTFSDTIADAEGKLGPPTKVGRYDIHAWELPDFKLTIHWKSPNSIRVISYWMKQRD</sequence>
<protein>
    <submittedName>
        <fullName evidence="1">Uncharacterized protein</fullName>
    </submittedName>
</protein>
<proteinExistence type="predicted"/>
<dbReference type="EMBL" id="CP000629">
    <property type="protein sequence ID" value="ACM30169.1"/>
    <property type="molecule type" value="Genomic_DNA"/>
</dbReference>
<evidence type="ECO:0000313" key="1">
    <source>
        <dbReference type="EMBL" id="ACM30169.1"/>
    </source>
</evidence>
<dbReference type="STRING" id="311403.Arad_9041"/>
<name>B9JJS7_RHIR8</name>